<evidence type="ECO:0000313" key="1">
    <source>
        <dbReference type="EMBL" id="QWG11164.1"/>
    </source>
</evidence>
<organism evidence="1 2">
    <name type="scientific">Bradyrhizobium sediminis</name>
    <dbReference type="NCBI Taxonomy" id="2840469"/>
    <lineage>
        <taxon>Bacteria</taxon>
        <taxon>Pseudomonadati</taxon>
        <taxon>Pseudomonadota</taxon>
        <taxon>Alphaproteobacteria</taxon>
        <taxon>Hyphomicrobiales</taxon>
        <taxon>Nitrobacteraceae</taxon>
        <taxon>Bradyrhizobium</taxon>
    </lineage>
</organism>
<evidence type="ECO:0000313" key="2">
    <source>
        <dbReference type="Proteomes" id="UP000680839"/>
    </source>
</evidence>
<dbReference type="EMBL" id="CP076134">
    <property type="protein sequence ID" value="QWG11164.1"/>
    <property type="molecule type" value="Genomic_DNA"/>
</dbReference>
<protein>
    <submittedName>
        <fullName evidence="1">DUF1045 domain-containing protein</fullName>
    </submittedName>
</protein>
<dbReference type="NCBIfam" id="TIGR03223">
    <property type="entry name" value="Phn_opern_protn"/>
    <property type="match status" value="1"/>
</dbReference>
<dbReference type="InterPro" id="IPR009389">
    <property type="entry name" value="DUF1045"/>
</dbReference>
<reference evidence="1" key="1">
    <citation type="submission" date="2021-06" db="EMBL/GenBank/DDBJ databases">
        <title>Bradyrhizobium sp. S2-20-1 Genome sequencing.</title>
        <authorList>
            <person name="Jin L."/>
        </authorList>
    </citation>
    <scope>NUCLEOTIDE SEQUENCE</scope>
    <source>
        <strain evidence="1">S2-20-1</strain>
    </source>
</reference>
<gene>
    <name evidence="1" type="ORF">KMZ29_15480</name>
</gene>
<dbReference type="RefSeq" id="WP_215620068.1">
    <property type="nucleotide sequence ID" value="NZ_CP076134.1"/>
</dbReference>
<name>A0A975NBG5_9BRAD</name>
<dbReference type="Proteomes" id="UP000680839">
    <property type="component" value="Chromosome"/>
</dbReference>
<dbReference type="AlphaFoldDB" id="A0A975NBG5"/>
<accession>A0A975NBG5</accession>
<dbReference type="Pfam" id="PF06299">
    <property type="entry name" value="DUF1045"/>
    <property type="match status" value="1"/>
</dbReference>
<dbReference type="PIRSF" id="PIRSF033328">
    <property type="entry name" value="Phest_Mll4975"/>
    <property type="match status" value="1"/>
</dbReference>
<sequence length="235" mass="26196">MADFPRYAIYYTPAPGSGLDRFGAQLLGYDAYSGEDLPFPDGILQEVPDWREMTGDPRKYGFHATLKAPLSLAPGRTEAELVAACAAFAATPRAIPVISPVVGSISGFIAVIPAEPSPELIRLAADCVSEFDSFRAPLTETDRTRRNPSQLTSRQREHLDRWGYPYAMEDFRFHMTLTGRLDAARRDPVLAMLAGRFSACRLTTLPIDRIAVFRQENAASRFRVVGHWQLRPRHS</sequence>
<proteinExistence type="predicted"/>
<dbReference type="Gene3D" id="3.90.1140.10">
    <property type="entry name" value="Cyclic phosphodiesterase"/>
    <property type="match status" value="1"/>
</dbReference>